<dbReference type="HOGENOM" id="CLU_2725825_0_0_1"/>
<dbReference type="Proteomes" id="UP000032180">
    <property type="component" value="Chromosome 3"/>
</dbReference>
<protein>
    <submittedName>
        <fullName evidence="1">Uncharacterized protein</fullName>
    </submittedName>
</protein>
<dbReference type="AlphaFoldDB" id="A0A0D9VYA1"/>
<keyword evidence="2" id="KW-1185">Reference proteome</keyword>
<evidence type="ECO:0000313" key="1">
    <source>
        <dbReference type="EnsemblPlants" id="LPERR03G26770.1"/>
    </source>
</evidence>
<dbReference type="EnsemblPlants" id="LPERR03G26770.1">
    <property type="protein sequence ID" value="LPERR03G26770.1"/>
    <property type="gene ID" value="LPERR03G26770"/>
</dbReference>
<sequence length="72" mass="7775">MASLVKKVIRNPTALLRGAALNGFSAVTRSRWCPGPMSLRGGDLRWLRLYAAWLDSSTRGSALLASFGIIKA</sequence>
<name>A0A0D9VYA1_9ORYZ</name>
<evidence type="ECO:0000313" key="2">
    <source>
        <dbReference type="Proteomes" id="UP000032180"/>
    </source>
</evidence>
<accession>A0A0D9VYA1</accession>
<reference evidence="1 2" key="1">
    <citation type="submission" date="2012-08" db="EMBL/GenBank/DDBJ databases">
        <title>Oryza genome evolution.</title>
        <authorList>
            <person name="Wing R.A."/>
        </authorList>
    </citation>
    <scope>NUCLEOTIDE SEQUENCE</scope>
</reference>
<reference evidence="2" key="2">
    <citation type="submission" date="2013-12" db="EMBL/GenBank/DDBJ databases">
        <authorList>
            <person name="Yu Y."/>
            <person name="Lee S."/>
            <person name="de Baynast K."/>
            <person name="Wissotski M."/>
            <person name="Liu L."/>
            <person name="Talag J."/>
            <person name="Goicoechea J."/>
            <person name="Angelova A."/>
            <person name="Jetty R."/>
            <person name="Kudrna D."/>
            <person name="Golser W."/>
            <person name="Rivera L."/>
            <person name="Zhang J."/>
            <person name="Wing R."/>
        </authorList>
    </citation>
    <scope>NUCLEOTIDE SEQUENCE</scope>
</reference>
<proteinExistence type="predicted"/>
<dbReference type="Gramene" id="LPERR03G26770.1">
    <property type="protein sequence ID" value="LPERR03G26770.1"/>
    <property type="gene ID" value="LPERR03G26770"/>
</dbReference>
<reference evidence="1" key="3">
    <citation type="submission" date="2015-04" db="UniProtKB">
        <authorList>
            <consortium name="EnsemblPlants"/>
        </authorList>
    </citation>
    <scope>IDENTIFICATION</scope>
</reference>
<organism evidence="1 2">
    <name type="scientific">Leersia perrieri</name>
    <dbReference type="NCBI Taxonomy" id="77586"/>
    <lineage>
        <taxon>Eukaryota</taxon>
        <taxon>Viridiplantae</taxon>
        <taxon>Streptophyta</taxon>
        <taxon>Embryophyta</taxon>
        <taxon>Tracheophyta</taxon>
        <taxon>Spermatophyta</taxon>
        <taxon>Magnoliopsida</taxon>
        <taxon>Liliopsida</taxon>
        <taxon>Poales</taxon>
        <taxon>Poaceae</taxon>
        <taxon>BOP clade</taxon>
        <taxon>Oryzoideae</taxon>
        <taxon>Oryzeae</taxon>
        <taxon>Oryzinae</taxon>
        <taxon>Leersia</taxon>
    </lineage>
</organism>